<evidence type="ECO:0000313" key="14">
    <source>
        <dbReference type="EMBL" id="MDM7861192.1"/>
    </source>
</evidence>
<keyword evidence="12 14" id="KW-0449">Lipoprotein</keyword>
<dbReference type="InterPro" id="IPR029046">
    <property type="entry name" value="LolA/LolB/LppX"/>
</dbReference>
<organism evidence="14 15">
    <name type="scientific">Alteromonas arenosi</name>
    <dbReference type="NCBI Taxonomy" id="3055817"/>
    <lineage>
        <taxon>Bacteria</taxon>
        <taxon>Pseudomonadati</taxon>
        <taxon>Pseudomonadota</taxon>
        <taxon>Gammaproteobacteria</taxon>
        <taxon>Alteromonadales</taxon>
        <taxon>Alteromonadaceae</taxon>
        <taxon>Alteromonas/Salinimonas group</taxon>
        <taxon>Alteromonas</taxon>
    </lineage>
</organism>
<evidence type="ECO:0000256" key="5">
    <source>
        <dbReference type="ARBA" id="ARBA00022448"/>
    </source>
</evidence>
<evidence type="ECO:0000256" key="7">
    <source>
        <dbReference type="ARBA" id="ARBA00022927"/>
    </source>
</evidence>
<dbReference type="NCBIfam" id="TIGR00548">
    <property type="entry name" value="lolB"/>
    <property type="match status" value="1"/>
</dbReference>
<evidence type="ECO:0000256" key="1">
    <source>
        <dbReference type="ARBA" id="ARBA00004459"/>
    </source>
</evidence>
<evidence type="ECO:0000256" key="3">
    <source>
        <dbReference type="ARBA" id="ARBA00011245"/>
    </source>
</evidence>
<keyword evidence="15" id="KW-1185">Reference proteome</keyword>
<dbReference type="EMBL" id="JAUCBP010000007">
    <property type="protein sequence ID" value="MDM7861192.1"/>
    <property type="molecule type" value="Genomic_DNA"/>
</dbReference>
<evidence type="ECO:0000256" key="13">
    <source>
        <dbReference type="SAM" id="SignalP"/>
    </source>
</evidence>
<evidence type="ECO:0000256" key="11">
    <source>
        <dbReference type="ARBA" id="ARBA00023237"/>
    </source>
</evidence>
<evidence type="ECO:0000256" key="8">
    <source>
        <dbReference type="ARBA" id="ARBA00023136"/>
    </source>
</evidence>
<proteinExistence type="inferred from homology"/>
<keyword evidence="5" id="KW-0813">Transport</keyword>
<reference evidence="14 15" key="1">
    <citation type="submission" date="2023-06" db="EMBL/GenBank/DDBJ databases">
        <title>Alteromonas sp. ASW11-36 isolated from intertidal sand.</title>
        <authorList>
            <person name="Li Y."/>
        </authorList>
    </citation>
    <scope>NUCLEOTIDE SEQUENCE [LARGE SCALE GENOMIC DNA]</scope>
    <source>
        <strain evidence="14 15">ASW11-36</strain>
    </source>
</reference>
<comment type="subunit">
    <text evidence="3">Monomer.</text>
</comment>
<accession>A0ABT7SYB6</accession>
<evidence type="ECO:0000256" key="2">
    <source>
        <dbReference type="ARBA" id="ARBA00009696"/>
    </source>
</evidence>
<dbReference type="Pfam" id="PF03550">
    <property type="entry name" value="LolB"/>
    <property type="match status" value="1"/>
</dbReference>
<keyword evidence="8" id="KW-0472">Membrane</keyword>
<comment type="caution">
    <text evidence="14">The sequence shown here is derived from an EMBL/GenBank/DDBJ whole genome shotgun (WGS) entry which is preliminary data.</text>
</comment>
<evidence type="ECO:0000313" key="15">
    <source>
        <dbReference type="Proteomes" id="UP001234343"/>
    </source>
</evidence>
<evidence type="ECO:0000256" key="4">
    <source>
        <dbReference type="ARBA" id="ARBA00016202"/>
    </source>
</evidence>
<gene>
    <name evidence="14" type="primary">lolB</name>
    <name evidence="14" type="ORF">QTP81_11340</name>
</gene>
<evidence type="ECO:0000256" key="12">
    <source>
        <dbReference type="ARBA" id="ARBA00023288"/>
    </source>
</evidence>
<feature type="signal peptide" evidence="13">
    <location>
        <begin position="1"/>
        <end position="20"/>
    </location>
</feature>
<keyword evidence="6 13" id="KW-0732">Signal</keyword>
<keyword evidence="10" id="KW-0143">Chaperone</keyword>
<dbReference type="RefSeq" id="WP_289365579.1">
    <property type="nucleotide sequence ID" value="NZ_JAUCBP010000007.1"/>
</dbReference>
<protein>
    <recommendedName>
        <fullName evidence="4">Outer-membrane lipoprotein LolB</fullName>
    </recommendedName>
</protein>
<keyword evidence="9" id="KW-0564">Palmitate</keyword>
<dbReference type="SUPFAM" id="SSF89392">
    <property type="entry name" value="Prokaryotic lipoproteins and lipoprotein localization factors"/>
    <property type="match status" value="1"/>
</dbReference>
<keyword evidence="7" id="KW-0653">Protein transport</keyword>
<evidence type="ECO:0000256" key="10">
    <source>
        <dbReference type="ARBA" id="ARBA00023186"/>
    </source>
</evidence>
<comment type="similarity">
    <text evidence="2">Belongs to the LolB family.</text>
</comment>
<dbReference type="Gene3D" id="2.50.20.10">
    <property type="entry name" value="Lipoprotein localisation LolA/LolB/LppX"/>
    <property type="match status" value="1"/>
</dbReference>
<evidence type="ECO:0000256" key="6">
    <source>
        <dbReference type="ARBA" id="ARBA00022729"/>
    </source>
</evidence>
<comment type="subcellular location">
    <subcellularLocation>
        <location evidence="1">Cell outer membrane</location>
        <topology evidence="1">Lipid-anchor</topology>
    </subcellularLocation>
</comment>
<dbReference type="CDD" id="cd16326">
    <property type="entry name" value="LolB"/>
    <property type="match status" value="1"/>
</dbReference>
<dbReference type="InterPro" id="IPR004565">
    <property type="entry name" value="OM_lipoprot_LolB"/>
</dbReference>
<dbReference type="Proteomes" id="UP001234343">
    <property type="component" value="Unassembled WGS sequence"/>
</dbReference>
<keyword evidence="11" id="KW-0998">Cell outer membrane</keyword>
<sequence>MHIRRLSLFLLLIASLWGCKTPPPPPEFVNATANDQKLIELVNWELRGRMAFKSADESFSANMRWQQNGEDLSFKLTNLVGVTLLDMQVTDGRTVLTIDGEEYTGDEPGELIYDVSGWQIPIRAMQRWVKGLALENEYSIRDDKGLLQKIQVNSLRGAWLVDYQQFTQSNSIVLPRQLLITQDPNIEIKLKINRWENQ</sequence>
<evidence type="ECO:0000256" key="9">
    <source>
        <dbReference type="ARBA" id="ARBA00023139"/>
    </source>
</evidence>
<feature type="chain" id="PRO_5045526854" description="Outer-membrane lipoprotein LolB" evidence="13">
    <location>
        <begin position="21"/>
        <end position="198"/>
    </location>
</feature>
<name>A0ABT7SYB6_9ALTE</name>